<dbReference type="FunFam" id="1.20.1280.290:FF:000009">
    <property type="entry name" value="PQ loop repeat family protein"/>
    <property type="match status" value="1"/>
</dbReference>
<evidence type="ECO:0000256" key="1">
    <source>
        <dbReference type="ARBA" id="ARBA00004141"/>
    </source>
</evidence>
<dbReference type="FunFam" id="1.20.1280.290:FF:000012">
    <property type="entry name" value="Vacuolar membrane PQ loop repeat protein"/>
    <property type="match status" value="1"/>
</dbReference>
<dbReference type="EMBL" id="BMAC01000918">
    <property type="protein sequence ID" value="GFQ04222.1"/>
    <property type="molecule type" value="Genomic_DNA"/>
</dbReference>
<proteinExistence type="predicted"/>
<dbReference type="InterPro" id="IPR006603">
    <property type="entry name" value="PQ-loop_rpt"/>
</dbReference>
<feature type="transmembrane region" description="Helical" evidence="6">
    <location>
        <begin position="98"/>
        <end position="118"/>
    </location>
</feature>
<feature type="transmembrane region" description="Helical" evidence="6">
    <location>
        <begin position="65"/>
        <end position="86"/>
    </location>
</feature>
<dbReference type="GO" id="GO:0015174">
    <property type="term" value="F:basic amino acid transmembrane transporter activity"/>
    <property type="evidence" value="ECO:0007669"/>
    <property type="project" value="UniProtKB-ARBA"/>
</dbReference>
<keyword evidence="4 6" id="KW-0472">Membrane</keyword>
<organism evidence="7 8">
    <name type="scientific">Phtheirospermum japonicum</name>
    <dbReference type="NCBI Taxonomy" id="374723"/>
    <lineage>
        <taxon>Eukaryota</taxon>
        <taxon>Viridiplantae</taxon>
        <taxon>Streptophyta</taxon>
        <taxon>Embryophyta</taxon>
        <taxon>Tracheophyta</taxon>
        <taxon>Spermatophyta</taxon>
        <taxon>Magnoliopsida</taxon>
        <taxon>eudicotyledons</taxon>
        <taxon>Gunneridae</taxon>
        <taxon>Pentapetalae</taxon>
        <taxon>asterids</taxon>
        <taxon>lamiids</taxon>
        <taxon>Lamiales</taxon>
        <taxon>Orobanchaceae</taxon>
        <taxon>Orobanchaceae incertae sedis</taxon>
        <taxon>Phtheirospermum</taxon>
    </lineage>
</organism>
<reference evidence="7" key="1">
    <citation type="submission" date="2020-07" db="EMBL/GenBank/DDBJ databases">
        <title>Ethylene signaling mediates host invasion by parasitic plants.</title>
        <authorList>
            <person name="Yoshida S."/>
        </authorList>
    </citation>
    <scope>NUCLEOTIDE SEQUENCE</scope>
    <source>
        <strain evidence="7">Okayama</strain>
    </source>
</reference>
<gene>
    <name evidence="7" type="ORF">PHJA_002566100</name>
</gene>
<evidence type="ECO:0000256" key="5">
    <source>
        <dbReference type="SAM" id="MobiDB-lite"/>
    </source>
</evidence>
<dbReference type="InterPro" id="IPR051415">
    <property type="entry name" value="LAAT-1"/>
</dbReference>
<evidence type="ECO:0000256" key="3">
    <source>
        <dbReference type="ARBA" id="ARBA00022989"/>
    </source>
</evidence>
<keyword evidence="2 6" id="KW-0812">Transmembrane</keyword>
<name>A0A830DD12_9LAMI</name>
<dbReference type="PANTHER" id="PTHR16201">
    <property type="entry name" value="SEVEN TRANSMEMBRANE PROTEIN 1-RELATED"/>
    <property type="match status" value="1"/>
</dbReference>
<protein>
    <submittedName>
        <fullName evidence="7">Probable vacuolar amino acid transporter ypq1</fullName>
    </submittedName>
</protein>
<feature type="transmembrane region" description="Helical" evidence="6">
    <location>
        <begin position="257"/>
        <end position="275"/>
    </location>
</feature>
<evidence type="ECO:0000313" key="7">
    <source>
        <dbReference type="EMBL" id="GFQ04222.1"/>
    </source>
</evidence>
<evidence type="ECO:0000256" key="6">
    <source>
        <dbReference type="SAM" id="Phobius"/>
    </source>
</evidence>
<dbReference type="Gene3D" id="1.20.1280.290">
    <property type="match status" value="2"/>
</dbReference>
<keyword evidence="3 6" id="KW-1133">Transmembrane helix</keyword>
<sequence length="442" mass="50220">MKALKLSYCPPVERKSCIRWIEKLFKDCLCNRRDEISFGLGIASLVGWALAEIPQIITNFNNKSATGVSIAFLSTWIIGDVFNLVGCILEPATLPTQFYTAVLYTTVTIILTLQCIYYNHFLQWWKRGQEPNKVKDETEPLQPMLHDRLRATADAPVEAPRRRDFYFMSARSLAGSETTPNEHYMKARSGQHTDSSDDEPLSTTTPVVVTQPRAIPRPVKYGTFVAAAANLPRLSRARGMDLSGKSVLFQEQQLYEINAYGQSLGWLMVAIYMGGRIPQILLNKKRGSVEGLNPLMFVFALVANVTYVGSILVRSSEWRKIKANMPWLLDAISLVPELKLLRILILTEENKFQRSLVHRCFNFDLKYMAIPETKFGLQQPFHSSRSNLHIYQTEAEIHTNNGFREIRAVMPRHPTEPFPVTLPRARTPSFQVTNPGSRTRVL</sequence>
<dbReference type="AlphaFoldDB" id="A0A830DD12"/>
<dbReference type="PANTHER" id="PTHR16201:SF45">
    <property type="entry name" value="PQ-LOOP REPEAT FAMILY PROTEIN _ TRANSMEMBRANE FAMILY PROTEIN"/>
    <property type="match status" value="1"/>
</dbReference>
<evidence type="ECO:0000313" key="8">
    <source>
        <dbReference type="Proteomes" id="UP000653305"/>
    </source>
</evidence>
<feature type="region of interest" description="Disordered" evidence="5">
    <location>
        <begin position="418"/>
        <end position="442"/>
    </location>
</feature>
<evidence type="ECO:0000256" key="2">
    <source>
        <dbReference type="ARBA" id="ARBA00022692"/>
    </source>
</evidence>
<feature type="transmembrane region" description="Helical" evidence="6">
    <location>
        <begin position="295"/>
        <end position="313"/>
    </location>
</feature>
<feature type="compositionally biased region" description="Polar residues" evidence="5">
    <location>
        <begin position="428"/>
        <end position="442"/>
    </location>
</feature>
<feature type="region of interest" description="Disordered" evidence="5">
    <location>
        <begin position="177"/>
        <end position="205"/>
    </location>
</feature>
<dbReference type="GO" id="GO:0098852">
    <property type="term" value="C:lytic vacuole membrane"/>
    <property type="evidence" value="ECO:0007669"/>
    <property type="project" value="UniProtKB-ARBA"/>
</dbReference>
<dbReference type="Pfam" id="PF04193">
    <property type="entry name" value="PQ-loop"/>
    <property type="match status" value="2"/>
</dbReference>
<comment type="subcellular location">
    <subcellularLocation>
        <location evidence="1">Membrane</location>
        <topology evidence="1">Multi-pass membrane protein</topology>
    </subcellularLocation>
</comment>
<keyword evidence="8" id="KW-1185">Reference proteome</keyword>
<dbReference type="SMART" id="SM00679">
    <property type="entry name" value="CTNS"/>
    <property type="match status" value="2"/>
</dbReference>
<accession>A0A830DD12</accession>
<evidence type="ECO:0000256" key="4">
    <source>
        <dbReference type="ARBA" id="ARBA00023136"/>
    </source>
</evidence>
<dbReference type="OrthoDB" id="8048523at2759"/>
<dbReference type="Proteomes" id="UP000653305">
    <property type="component" value="Unassembled WGS sequence"/>
</dbReference>
<comment type="caution">
    <text evidence="7">The sequence shown here is derived from an EMBL/GenBank/DDBJ whole genome shotgun (WGS) entry which is preliminary data.</text>
</comment>